<dbReference type="SUPFAM" id="SSF56024">
    <property type="entry name" value="Phospholipase D/nuclease"/>
    <property type="match status" value="1"/>
</dbReference>
<dbReference type="PANTHER" id="PTHR16181:SF29">
    <property type="entry name" value="PROTEIN FAM83A-RELATED"/>
    <property type="match status" value="1"/>
</dbReference>
<feature type="region of interest" description="Disordered" evidence="2">
    <location>
        <begin position="341"/>
        <end position="360"/>
    </location>
</feature>
<protein>
    <submittedName>
        <fullName evidence="5">Protein FAM83E-like</fullName>
    </submittedName>
</protein>
<dbReference type="KEGG" id="pmrn:116949641"/>
<feature type="region of interest" description="Disordered" evidence="2">
    <location>
        <begin position="548"/>
        <end position="649"/>
    </location>
</feature>
<evidence type="ECO:0000313" key="4">
    <source>
        <dbReference type="Proteomes" id="UP001318040"/>
    </source>
</evidence>
<proteinExistence type="inferred from homology"/>
<feature type="region of interest" description="Disordered" evidence="2">
    <location>
        <begin position="385"/>
        <end position="461"/>
    </location>
</feature>
<dbReference type="AlphaFoldDB" id="A0AAJ7TS62"/>
<keyword evidence="4" id="KW-1185">Reference proteome</keyword>
<evidence type="ECO:0000256" key="2">
    <source>
        <dbReference type="SAM" id="MobiDB-lite"/>
    </source>
</evidence>
<accession>A0AAJ7TS62</accession>
<comment type="similarity">
    <text evidence="1">Belongs to the FAM83 family.</text>
</comment>
<feature type="compositionally biased region" description="Gly residues" evidence="2">
    <location>
        <begin position="405"/>
        <end position="414"/>
    </location>
</feature>
<dbReference type="RefSeq" id="XP_032823074.1">
    <property type="nucleotide sequence ID" value="XM_032967183.1"/>
</dbReference>
<gene>
    <name evidence="5" type="primary">LOC116949641</name>
</gene>
<feature type="compositionally biased region" description="Basic and acidic residues" evidence="2">
    <location>
        <begin position="559"/>
        <end position="584"/>
    </location>
</feature>
<feature type="compositionally biased region" description="Polar residues" evidence="2">
    <location>
        <begin position="421"/>
        <end position="435"/>
    </location>
</feature>
<organism evidence="4 5">
    <name type="scientific">Petromyzon marinus</name>
    <name type="common">Sea lamprey</name>
    <dbReference type="NCBI Taxonomy" id="7757"/>
    <lineage>
        <taxon>Eukaryota</taxon>
        <taxon>Metazoa</taxon>
        <taxon>Chordata</taxon>
        <taxon>Craniata</taxon>
        <taxon>Vertebrata</taxon>
        <taxon>Cyclostomata</taxon>
        <taxon>Hyperoartia</taxon>
        <taxon>Petromyzontiformes</taxon>
        <taxon>Petromyzontidae</taxon>
        <taxon>Petromyzon</taxon>
    </lineage>
</organism>
<dbReference type="GO" id="GO:0007165">
    <property type="term" value="P:signal transduction"/>
    <property type="evidence" value="ECO:0007669"/>
    <property type="project" value="TreeGrafter"/>
</dbReference>
<evidence type="ECO:0000313" key="5">
    <source>
        <dbReference type="RefSeq" id="XP_032823074.1"/>
    </source>
</evidence>
<dbReference type="Pfam" id="PF07894">
    <property type="entry name" value="SACK1"/>
    <property type="match status" value="1"/>
</dbReference>
<feature type="domain" description="Scaffolding anchor of CK1" evidence="3">
    <location>
        <begin position="18"/>
        <end position="309"/>
    </location>
</feature>
<dbReference type="PANTHER" id="PTHR16181">
    <property type="entry name" value="PROTEIN FAM83A-RELATED"/>
    <property type="match status" value="1"/>
</dbReference>
<sequence length="649" mass="70542">MAESQIACLEDNFGWRPGETHKETNHSEEQRLALEALLRGGTSEYLGYTNTAKVKPFLSDKELALLLHEGDPTRRKQRGGHGPSSVGSSERRLPGSAFGSPADGGAAALSTTGSLTYWPDRSDAPTPDLELGWPAAGRYRGVTRVQAVHAQPPLGPNSPSIKEAARAMVHGAHQLIAVVMDEFSDVDILKDVADAAVRRRVPVYVLVDELNVASFLAACRAVSINIFSMRNMRARSLEGLSFCSRNGARITGRMQERFMIIDGDQVLTGTYSFTWWASRMDRHIVTSLSGQVVETFDMEFRFLYAQSKPLQEKQQQQPGAAAVARPLLQLPMFSFSPSPAARAQAVNAQPPEPPLQATSKPGVQALPKLFMPPVNPLYALVKQGHRSPATTLEPPPPASPVARSEGGGGAGPGGSPDSRLLRNSQLLTQQPSRSVQGPDAAKSREQDVQPPLSPANAVAPEGAHREICKAALRKVNLPDHVARHKVDSCLLFEGDKERGEAAPARSAIEESSFALKRRATLSYGPLATQEDSLFKSRSTYDLSTAAGDHFDEEEDDEEPPHAEQGEEGDKAKKDQAELEKEKEGAAPPSSVAGDDDEQRQTEEQPGSKRRLSILKMMKSIFRRSVSKDVPQRRTSTFYLQPMTAPENAS</sequence>
<name>A0AAJ7TS62_PETMA</name>
<feature type="region of interest" description="Disordered" evidence="2">
    <location>
        <begin position="69"/>
        <end position="105"/>
    </location>
</feature>
<dbReference type="InterPro" id="IPR050944">
    <property type="entry name" value="FAM83"/>
</dbReference>
<reference evidence="5" key="1">
    <citation type="submission" date="2025-08" db="UniProtKB">
        <authorList>
            <consortium name="RefSeq"/>
        </authorList>
    </citation>
    <scope>IDENTIFICATION</scope>
    <source>
        <tissue evidence="5">Sperm</tissue>
    </source>
</reference>
<dbReference type="Proteomes" id="UP001318040">
    <property type="component" value="Chromosome 37"/>
</dbReference>
<dbReference type="GO" id="GO:0019901">
    <property type="term" value="F:protein kinase binding"/>
    <property type="evidence" value="ECO:0007669"/>
    <property type="project" value="TreeGrafter"/>
</dbReference>
<dbReference type="InterPro" id="IPR012461">
    <property type="entry name" value="SACK1"/>
</dbReference>
<dbReference type="GeneID" id="116949641"/>
<dbReference type="Gene3D" id="3.30.870.10">
    <property type="entry name" value="Endonuclease Chain A"/>
    <property type="match status" value="1"/>
</dbReference>
<evidence type="ECO:0000259" key="3">
    <source>
        <dbReference type="Pfam" id="PF07894"/>
    </source>
</evidence>
<evidence type="ECO:0000256" key="1">
    <source>
        <dbReference type="ARBA" id="ARBA00006937"/>
    </source>
</evidence>